<dbReference type="Proteomes" id="UP000015102">
    <property type="component" value="Unassembled WGS sequence"/>
</dbReference>
<reference evidence="2" key="1">
    <citation type="submission" date="2013-02" db="EMBL/GenBank/DDBJ databases">
        <authorList>
            <person name="Hughes D."/>
        </authorList>
    </citation>
    <scope>NUCLEOTIDE SEQUENCE</scope>
    <source>
        <strain>Durham</strain>
        <strain evidence="2">NC isolate 2 -- Noor lab</strain>
    </source>
</reference>
<dbReference type="GO" id="GO:0016020">
    <property type="term" value="C:membrane"/>
    <property type="evidence" value="ECO:0007669"/>
    <property type="project" value="TreeGrafter"/>
</dbReference>
<sequence>MQIGNVGIERLKKTVENQPFISQHVPALPLVIPFLEMSANQEYLVKRIRDLAKGSCLADYRWNSGNSYHGLQWDEHLPTDSSILFHLFCSYLDSQLMPLPQPGGRPFFNRYVVMGDKKTSKETVDEVTNKAKCAILYSNPLKPKFNFISEGKIHNC</sequence>
<proteinExistence type="predicted"/>
<evidence type="ECO:0000313" key="2">
    <source>
        <dbReference type="Proteomes" id="UP000015102"/>
    </source>
</evidence>
<dbReference type="PANTHER" id="PTHR21780">
    <property type="entry name" value="TRANSMEMBRANE PROTEIN 209"/>
    <property type="match status" value="1"/>
</dbReference>
<dbReference type="InterPro" id="IPR019176">
    <property type="entry name" value="Cytochrome_B561-rel"/>
</dbReference>
<organism evidence="1 2">
    <name type="scientific">Megaselia scalaris</name>
    <name type="common">Humpbacked fly</name>
    <name type="synonym">Phora scalaris</name>
    <dbReference type="NCBI Taxonomy" id="36166"/>
    <lineage>
        <taxon>Eukaryota</taxon>
        <taxon>Metazoa</taxon>
        <taxon>Ecdysozoa</taxon>
        <taxon>Arthropoda</taxon>
        <taxon>Hexapoda</taxon>
        <taxon>Insecta</taxon>
        <taxon>Pterygota</taxon>
        <taxon>Neoptera</taxon>
        <taxon>Endopterygota</taxon>
        <taxon>Diptera</taxon>
        <taxon>Brachycera</taxon>
        <taxon>Muscomorpha</taxon>
        <taxon>Platypezoidea</taxon>
        <taxon>Phoridae</taxon>
        <taxon>Megaseliini</taxon>
        <taxon>Megaselia</taxon>
    </lineage>
</organism>
<reference evidence="1" key="2">
    <citation type="submission" date="2015-06" db="UniProtKB">
        <authorList>
            <consortium name="EnsemblMetazoa"/>
        </authorList>
    </citation>
    <scope>IDENTIFICATION</scope>
</reference>
<dbReference type="STRING" id="36166.T1H0T7"/>
<protein>
    <submittedName>
        <fullName evidence="1">Uncharacterized protein</fullName>
    </submittedName>
</protein>
<dbReference type="AlphaFoldDB" id="T1H0T7"/>
<dbReference type="EnsemblMetazoa" id="MESCA009778-RA">
    <property type="protein sequence ID" value="MESCA009778-PA"/>
    <property type="gene ID" value="MESCA009778"/>
</dbReference>
<accession>T1H0T7</accession>
<dbReference type="EMBL" id="CAQQ02177811">
    <property type="status" value="NOT_ANNOTATED_CDS"/>
    <property type="molecule type" value="Genomic_DNA"/>
</dbReference>
<name>T1H0T7_MEGSC</name>
<keyword evidence="2" id="KW-1185">Reference proteome</keyword>
<dbReference type="HOGENOM" id="CLU_1691158_0_0_1"/>
<dbReference type="Pfam" id="PF09786">
    <property type="entry name" value="CytochromB561_N"/>
    <property type="match status" value="1"/>
</dbReference>
<dbReference type="PANTHER" id="PTHR21780:SF0">
    <property type="entry name" value="TRANSMEMBRANE PROTEIN 209"/>
    <property type="match status" value="1"/>
</dbReference>
<evidence type="ECO:0000313" key="1">
    <source>
        <dbReference type="EnsemblMetazoa" id="MESCA009778-PA"/>
    </source>
</evidence>